<dbReference type="Proteomes" id="UP000600026">
    <property type="component" value="Unassembled WGS sequence"/>
</dbReference>
<sequence length="157" mass="17541">MYLSNGGTEAFVETLMLAVSDLAEDVWDHRFAALLTLQDQNAMGRGTVGFDLTDIDWGATPRERARAKEFVLRATALAASRHRWSELGYDPPFAQEYLRRFAEMVEHFEPAGDARPTGGFPGPGDRATASCARHRILSALPHWEGCFLCIRPEPRPH</sequence>
<comment type="caution">
    <text evidence="1">The sequence shown here is derived from an EMBL/GenBank/DDBJ whole genome shotgun (WGS) entry which is preliminary data.</text>
</comment>
<keyword evidence="2" id="KW-1185">Reference proteome</keyword>
<accession>A0A919GVI3</accession>
<dbReference type="EMBL" id="BNEE01000006">
    <property type="protein sequence ID" value="GHI85080.1"/>
    <property type="molecule type" value="Genomic_DNA"/>
</dbReference>
<protein>
    <submittedName>
        <fullName evidence="1">Uncharacterized protein</fullName>
    </submittedName>
</protein>
<name>A0A919GVI3_9ACTN</name>
<evidence type="ECO:0000313" key="1">
    <source>
        <dbReference type="EMBL" id="GHI85080.1"/>
    </source>
</evidence>
<reference evidence="1" key="1">
    <citation type="submission" date="2020-09" db="EMBL/GenBank/DDBJ databases">
        <title>Whole genome shotgun sequence of Streptomyces xanthophaeus NBRC 12829.</title>
        <authorList>
            <person name="Komaki H."/>
            <person name="Tamura T."/>
        </authorList>
    </citation>
    <scope>NUCLEOTIDE SEQUENCE</scope>
    <source>
        <strain evidence="1">NBRC 12829</strain>
    </source>
</reference>
<gene>
    <name evidence="1" type="ORF">Sxan_24440</name>
</gene>
<evidence type="ECO:0000313" key="2">
    <source>
        <dbReference type="Proteomes" id="UP000600026"/>
    </source>
</evidence>
<dbReference type="AlphaFoldDB" id="A0A919GVI3"/>
<organism evidence="1 2">
    <name type="scientific">Streptomyces xanthophaeus</name>
    <dbReference type="NCBI Taxonomy" id="67385"/>
    <lineage>
        <taxon>Bacteria</taxon>
        <taxon>Bacillati</taxon>
        <taxon>Actinomycetota</taxon>
        <taxon>Actinomycetes</taxon>
        <taxon>Kitasatosporales</taxon>
        <taxon>Streptomycetaceae</taxon>
        <taxon>Streptomyces</taxon>
    </lineage>
</organism>
<proteinExistence type="predicted"/>